<protein>
    <submittedName>
        <fullName evidence="1">Uncharacterized protein</fullName>
    </submittedName>
</protein>
<comment type="caution">
    <text evidence="1">The sequence shown here is derived from an EMBL/GenBank/DDBJ whole genome shotgun (WGS) entry which is preliminary data.</text>
</comment>
<gene>
    <name evidence="1" type="ORF">LCGC14_1123230</name>
</gene>
<dbReference type="AlphaFoldDB" id="A0A0F9M3E1"/>
<reference evidence="1" key="1">
    <citation type="journal article" date="2015" name="Nature">
        <title>Complex archaea that bridge the gap between prokaryotes and eukaryotes.</title>
        <authorList>
            <person name="Spang A."/>
            <person name="Saw J.H."/>
            <person name="Jorgensen S.L."/>
            <person name="Zaremba-Niedzwiedzka K."/>
            <person name="Martijn J."/>
            <person name="Lind A.E."/>
            <person name="van Eijk R."/>
            <person name="Schleper C."/>
            <person name="Guy L."/>
            <person name="Ettema T.J."/>
        </authorList>
    </citation>
    <scope>NUCLEOTIDE SEQUENCE</scope>
</reference>
<dbReference type="EMBL" id="LAZR01005211">
    <property type="protein sequence ID" value="KKN01890.1"/>
    <property type="molecule type" value="Genomic_DNA"/>
</dbReference>
<name>A0A0F9M3E1_9ZZZZ</name>
<sequence length="81" mass="9004">MNTLEQMIAKAEQETSLRKRAVSLRDEGDNLLETMTQDKMAADGLSHLDAYDAVVKSDLGGAILRHREEAARFTESQPAQE</sequence>
<proteinExistence type="predicted"/>
<organism evidence="1">
    <name type="scientific">marine sediment metagenome</name>
    <dbReference type="NCBI Taxonomy" id="412755"/>
    <lineage>
        <taxon>unclassified sequences</taxon>
        <taxon>metagenomes</taxon>
        <taxon>ecological metagenomes</taxon>
    </lineage>
</organism>
<accession>A0A0F9M3E1</accession>
<evidence type="ECO:0000313" key="1">
    <source>
        <dbReference type="EMBL" id="KKN01890.1"/>
    </source>
</evidence>